<dbReference type="STRING" id="502025.Hoch_6092"/>
<dbReference type="GO" id="GO:0004731">
    <property type="term" value="F:purine-nucleoside phosphorylase activity"/>
    <property type="evidence" value="ECO:0007669"/>
    <property type="project" value="UniProtKB-EC"/>
</dbReference>
<feature type="binding site" evidence="6">
    <location>
        <position position="224"/>
    </location>
    <ligand>
        <name>a purine D-ribonucleoside</name>
        <dbReference type="ChEBI" id="CHEBI:142355"/>
    </ligand>
</feature>
<feature type="binding site" evidence="6">
    <location>
        <position position="182"/>
    </location>
    <ligand>
        <name>a purine D-ribonucleoside</name>
        <dbReference type="ChEBI" id="CHEBI:142355"/>
    </ligand>
</feature>
<dbReference type="Proteomes" id="UP000001880">
    <property type="component" value="Chromosome"/>
</dbReference>
<feature type="binding site" evidence="6">
    <location>
        <position position="50"/>
    </location>
    <ligand>
        <name>phosphate</name>
        <dbReference type="ChEBI" id="CHEBI:43474"/>
    </ligand>
</feature>
<dbReference type="HOGENOM" id="CLU_054456_1_2_7"/>
<evidence type="ECO:0000256" key="1">
    <source>
        <dbReference type="ARBA" id="ARBA00005058"/>
    </source>
</evidence>
<comment type="function">
    <text evidence="5">The purine nucleoside phosphorylases catalyze the phosphorolytic breakdown of the N-glycosidic bond in the beta-(deoxy)ribonucleoside molecules, with the formation of the corresponding free purine bases and pentose-1-phosphate.</text>
</comment>
<feature type="binding site" evidence="6">
    <location>
        <position position="19"/>
    </location>
    <ligand>
        <name>phosphate</name>
        <dbReference type="ChEBI" id="CHEBI:43474"/>
    </ligand>
</feature>
<name>D0LL71_HALO1</name>
<dbReference type="EMBL" id="CP001804">
    <property type="protein sequence ID" value="ACY18567.1"/>
    <property type="molecule type" value="Genomic_DNA"/>
</dbReference>
<keyword evidence="4 5" id="KW-0808">Transferase</keyword>
<dbReference type="InterPro" id="IPR000845">
    <property type="entry name" value="Nucleoside_phosphorylase_d"/>
</dbReference>
<dbReference type="Gene3D" id="3.40.50.1580">
    <property type="entry name" value="Nucleoside phosphorylase domain"/>
    <property type="match status" value="1"/>
</dbReference>
<keyword evidence="3 5" id="KW-0328">Glycosyltransferase</keyword>
<keyword evidence="9" id="KW-1185">Reference proteome</keyword>
<dbReference type="SUPFAM" id="SSF53167">
    <property type="entry name" value="Purine and uridine phosphorylases"/>
    <property type="match status" value="1"/>
</dbReference>
<reference evidence="8 9" key="1">
    <citation type="journal article" date="2010" name="Stand. Genomic Sci.">
        <title>Complete genome sequence of Haliangium ochraceum type strain (SMP-2).</title>
        <authorList>
            <consortium name="US DOE Joint Genome Institute (JGI-PGF)"/>
            <person name="Ivanova N."/>
            <person name="Daum C."/>
            <person name="Lang E."/>
            <person name="Abt B."/>
            <person name="Kopitz M."/>
            <person name="Saunders E."/>
            <person name="Lapidus A."/>
            <person name="Lucas S."/>
            <person name="Glavina Del Rio T."/>
            <person name="Nolan M."/>
            <person name="Tice H."/>
            <person name="Copeland A."/>
            <person name="Cheng J.F."/>
            <person name="Chen F."/>
            <person name="Bruce D."/>
            <person name="Goodwin L."/>
            <person name="Pitluck S."/>
            <person name="Mavromatis K."/>
            <person name="Pati A."/>
            <person name="Mikhailova N."/>
            <person name="Chen A."/>
            <person name="Palaniappan K."/>
            <person name="Land M."/>
            <person name="Hauser L."/>
            <person name="Chang Y.J."/>
            <person name="Jeffries C.D."/>
            <person name="Detter J.C."/>
            <person name="Brettin T."/>
            <person name="Rohde M."/>
            <person name="Goker M."/>
            <person name="Bristow J."/>
            <person name="Markowitz V."/>
            <person name="Eisen J.A."/>
            <person name="Hugenholtz P."/>
            <person name="Kyrpides N.C."/>
            <person name="Klenk H.P."/>
        </authorList>
    </citation>
    <scope>NUCLEOTIDE SEQUENCE [LARGE SCALE GENOMIC DNA]</scope>
    <source>
        <strain evidence="9">DSM 14365 / CIP 107738 / JCM 11303 / AJ 13395 / SMP-2</strain>
    </source>
</reference>
<dbReference type="InterPro" id="IPR035994">
    <property type="entry name" value="Nucleoside_phosphorylase_sf"/>
</dbReference>
<dbReference type="AlphaFoldDB" id="D0LL71"/>
<protein>
    <recommendedName>
        <fullName evidence="5">Purine nucleoside phosphorylase</fullName>
        <ecNumber evidence="5">2.4.2.1</ecNumber>
    </recommendedName>
    <alternativeName>
        <fullName evidence="5">Inosine-guanosine phosphorylase</fullName>
    </alternativeName>
</protein>
<proteinExistence type="inferred from homology"/>
<feature type="binding site" evidence="6">
    <location>
        <position position="201"/>
    </location>
    <ligand>
        <name>a purine D-ribonucleoside</name>
        <dbReference type="ChEBI" id="CHEBI:142355"/>
    </ligand>
</feature>
<evidence type="ECO:0000256" key="2">
    <source>
        <dbReference type="ARBA" id="ARBA00006751"/>
    </source>
</evidence>
<feature type="binding site" evidence="6">
    <location>
        <position position="102"/>
    </location>
    <ligand>
        <name>phosphate</name>
        <dbReference type="ChEBI" id="CHEBI:43474"/>
    </ligand>
</feature>
<evidence type="ECO:0000256" key="4">
    <source>
        <dbReference type="ARBA" id="ARBA00022679"/>
    </source>
</evidence>
<evidence type="ECO:0000256" key="5">
    <source>
        <dbReference type="PIRNR" id="PIRNR000477"/>
    </source>
</evidence>
<feature type="domain" description="Nucleoside phosphorylase" evidence="7">
    <location>
        <begin position="13"/>
        <end position="259"/>
    </location>
</feature>
<evidence type="ECO:0000313" key="8">
    <source>
        <dbReference type="EMBL" id="ACY18567.1"/>
    </source>
</evidence>
<dbReference type="PIRSF" id="PIRSF000477">
    <property type="entry name" value="PurNPase"/>
    <property type="match status" value="1"/>
</dbReference>
<comment type="similarity">
    <text evidence="2 5">Belongs to the PNP/MTAP phosphorylase family.</text>
</comment>
<dbReference type="NCBIfam" id="NF006054">
    <property type="entry name" value="PRK08202.1"/>
    <property type="match status" value="1"/>
</dbReference>
<evidence type="ECO:0000259" key="7">
    <source>
        <dbReference type="Pfam" id="PF01048"/>
    </source>
</evidence>
<evidence type="ECO:0000256" key="6">
    <source>
        <dbReference type="PIRSR" id="PIRSR000477-2"/>
    </source>
</evidence>
<gene>
    <name evidence="8" type="ordered locus">Hoch_6092</name>
</gene>
<organism evidence="8 9">
    <name type="scientific">Haliangium ochraceum (strain DSM 14365 / JCM 11303 / SMP-2)</name>
    <dbReference type="NCBI Taxonomy" id="502025"/>
    <lineage>
        <taxon>Bacteria</taxon>
        <taxon>Pseudomonadati</taxon>
        <taxon>Myxococcota</taxon>
        <taxon>Polyangia</taxon>
        <taxon>Haliangiales</taxon>
        <taxon>Kofleriaceae</taxon>
        <taxon>Haliangium</taxon>
    </lineage>
</organism>
<dbReference type="InterPro" id="IPR011268">
    <property type="entry name" value="Purine_phosphorylase"/>
</dbReference>
<dbReference type="KEGG" id="hoh:Hoch_6092"/>
<dbReference type="PANTHER" id="PTHR11904:SF9">
    <property type="entry name" value="PURINE NUCLEOSIDE PHOSPHORYLASE-RELATED"/>
    <property type="match status" value="1"/>
</dbReference>
<dbReference type="NCBIfam" id="TIGR01700">
    <property type="entry name" value="PNPH"/>
    <property type="match status" value="1"/>
</dbReference>
<evidence type="ECO:0000256" key="3">
    <source>
        <dbReference type="ARBA" id="ARBA00022676"/>
    </source>
</evidence>
<dbReference type="PANTHER" id="PTHR11904">
    <property type="entry name" value="METHYLTHIOADENOSINE/PURINE NUCLEOSIDE PHOSPHORYLASE"/>
    <property type="match status" value="1"/>
</dbReference>
<sequence length="275" mass="29099">MLRERLGDRKPQVGLILGSGLGSFADELEDAVSVPFGEVPHVLPSTAPGHAGRLVCGTRAGVSCIVMQGRLHLYEGHPAADATFPVRCMIALGARTLLVTNAAGGMHGDWEPGTFMLIRDHINMMHDHPLRGPNDERLGPRFPDMTRAYDPALRELALRAADEVGVSLQQGVYLASTGPTYETPAEVMMMRGLGADACGMSTVPEVIVARHMGARCLGFSCITNKAAGITGQPLNHAEVMETGARVRSQLTKLLDAVLAELGKQPVSASGDTGDA</sequence>
<evidence type="ECO:0000313" key="9">
    <source>
        <dbReference type="Proteomes" id="UP000001880"/>
    </source>
</evidence>
<dbReference type="GO" id="GO:0005737">
    <property type="term" value="C:cytoplasm"/>
    <property type="evidence" value="ECO:0007669"/>
    <property type="project" value="TreeGrafter"/>
</dbReference>
<dbReference type="EC" id="2.4.2.1" evidence="5"/>
<dbReference type="GO" id="GO:0009116">
    <property type="term" value="P:nucleoside metabolic process"/>
    <property type="evidence" value="ECO:0007669"/>
    <property type="project" value="InterPro"/>
</dbReference>
<comment type="pathway">
    <text evidence="1 5">Purine metabolism; purine nucleoside salvage.</text>
</comment>
<dbReference type="NCBIfam" id="TIGR01697">
    <property type="entry name" value="PNPH-PUNA-XAPA"/>
    <property type="match status" value="1"/>
</dbReference>
<dbReference type="Pfam" id="PF01048">
    <property type="entry name" value="PNP_UDP_1"/>
    <property type="match status" value="1"/>
</dbReference>
<accession>D0LL71</accession>
<dbReference type="CDD" id="cd09009">
    <property type="entry name" value="PNP-EcPNPII_like"/>
    <property type="match status" value="1"/>
</dbReference>
<feature type="binding site" evidence="6">
    <location>
        <begin position="70"/>
        <end position="72"/>
    </location>
    <ligand>
        <name>phosphate</name>
        <dbReference type="ChEBI" id="CHEBI:43474"/>
    </ligand>
</feature>
<dbReference type="InterPro" id="IPR011270">
    <property type="entry name" value="Pur_Nuc_Pase_Ino/Guo-sp"/>
</dbReference>
<dbReference type="eggNOG" id="COG0005">
    <property type="taxonomic scope" value="Bacteria"/>
</dbReference>
<dbReference type="UniPathway" id="UPA00606"/>